<accession>F4PXR9</accession>
<sequence>MALKIELESSLVTKINFNHWMEMAINNERLDMVESIDQMVNLYGYSLKPTLLSQFFYFEPKSKSIKSMMIIESYSCISLIKDTKNVFRDCLFYGLYEPAKIVYGILTGCDQIAEPNTLTKTYIAMQNLLSIYNRIGFQYVWLYENVQLDCHHQSKVFKTHEELRSLKVFHPTDSGEGRCRIVIDFNEKKSVVDRQVEKVRRIIQQSKLITSLYLSFRMDEKTIEQVRPIMNLVYQDLKENTTITEYSFYQPLFARMVYAERPSTRFFISSIDNVSPQAQEPNNQAVVNSLVKNGPETQKEKEIEQIPNEIDEDKDNTIEDLSQNMNSLRIDQEFEYYLTKRNFFLMKYERANSKYQALLEKKAAQ</sequence>
<protein>
    <submittedName>
        <fullName evidence="1">Uncharacterized protein</fullName>
    </submittedName>
</protein>
<dbReference type="AlphaFoldDB" id="F4PXR9"/>
<organism evidence="1 2">
    <name type="scientific">Cavenderia fasciculata</name>
    <name type="common">Slime mold</name>
    <name type="synonym">Dictyostelium fasciculatum</name>
    <dbReference type="NCBI Taxonomy" id="261658"/>
    <lineage>
        <taxon>Eukaryota</taxon>
        <taxon>Amoebozoa</taxon>
        <taxon>Evosea</taxon>
        <taxon>Eumycetozoa</taxon>
        <taxon>Dictyostelia</taxon>
        <taxon>Acytosteliales</taxon>
        <taxon>Cavenderiaceae</taxon>
        <taxon>Cavenderia</taxon>
    </lineage>
</organism>
<dbReference type="RefSeq" id="XP_004357873.1">
    <property type="nucleotide sequence ID" value="XM_004357816.1"/>
</dbReference>
<dbReference type="KEGG" id="dfa:DFA_00157"/>
<keyword evidence="2" id="KW-1185">Reference proteome</keyword>
<dbReference type="GeneID" id="14871761"/>
<evidence type="ECO:0000313" key="2">
    <source>
        <dbReference type="Proteomes" id="UP000007797"/>
    </source>
</evidence>
<reference evidence="2" key="1">
    <citation type="journal article" date="2011" name="Genome Res.">
        <title>Phylogeny-wide analysis of social amoeba genomes highlights ancient origins for complex intercellular communication.</title>
        <authorList>
            <person name="Heidel A.J."/>
            <person name="Lawal H.M."/>
            <person name="Felder M."/>
            <person name="Schilde C."/>
            <person name="Helps N.R."/>
            <person name="Tunggal B."/>
            <person name="Rivero F."/>
            <person name="John U."/>
            <person name="Schleicher M."/>
            <person name="Eichinger L."/>
            <person name="Platzer M."/>
            <person name="Noegel A.A."/>
            <person name="Schaap P."/>
            <person name="Gloeckner G."/>
        </authorList>
    </citation>
    <scope>NUCLEOTIDE SEQUENCE [LARGE SCALE GENOMIC DNA]</scope>
    <source>
        <strain evidence="2">SH3</strain>
    </source>
</reference>
<gene>
    <name evidence="1" type="ORF">DFA_00157</name>
</gene>
<dbReference type="Proteomes" id="UP000007797">
    <property type="component" value="Unassembled WGS sequence"/>
</dbReference>
<evidence type="ECO:0000313" key="1">
    <source>
        <dbReference type="EMBL" id="EGG19579.1"/>
    </source>
</evidence>
<dbReference type="EMBL" id="GL883014">
    <property type="protein sequence ID" value="EGG19579.1"/>
    <property type="molecule type" value="Genomic_DNA"/>
</dbReference>
<name>F4PXR9_CACFS</name>
<proteinExistence type="predicted"/>